<dbReference type="GO" id="GO:2001295">
    <property type="term" value="P:malonyl-CoA biosynthetic process"/>
    <property type="evidence" value="ECO:0007669"/>
    <property type="project" value="UniProtKB-UniRule"/>
</dbReference>
<evidence type="ECO:0000256" key="11">
    <source>
        <dbReference type="ARBA" id="ARBA00022840"/>
    </source>
</evidence>
<feature type="zinc finger region" description="C4-type" evidence="17">
    <location>
        <begin position="23"/>
        <end position="45"/>
    </location>
</feature>
<evidence type="ECO:0000256" key="13">
    <source>
        <dbReference type="ARBA" id="ARBA00023160"/>
    </source>
</evidence>
<evidence type="ECO:0000256" key="6">
    <source>
        <dbReference type="ARBA" id="ARBA00022490"/>
    </source>
</evidence>
<dbReference type="HAMAP" id="MF_01395">
    <property type="entry name" value="AcetylCoA_CT_beta"/>
    <property type="match status" value="1"/>
</dbReference>
<feature type="compositionally biased region" description="Basic and acidic residues" evidence="18">
    <location>
        <begin position="1"/>
        <end position="16"/>
    </location>
</feature>
<dbReference type="PRINTS" id="PR01070">
    <property type="entry name" value="ACCCTRFRASEB"/>
</dbReference>
<feature type="region of interest" description="Disordered" evidence="18">
    <location>
        <begin position="1"/>
        <end position="21"/>
    </location>
</feature>
<evidence type="ECO:0000256" key="2">
    <source>
        <dbReference type="ARBA" id="ARBA00004956"/>
    </source>
</evidence>
<dbReference type="InterPro" id="IPR011763">
    <property type="entry name" value="COA_CT_C"/>
</dbReference>
<keyword evidence="6 16" id="KW-0963">Cytoplasm</keyword>
<keyword evidence="13 16" id="KW-0275">Fatty acid biosynthesis</keyword>
<keyword evidence="9 16" id="KW-0547">Nucleotide-binding</keyword>
<keyword evidence="17" id="KW-0863">Zinc-finger</keyword>
<keyword evidence="8 16" id="KW-0808">Transferase</keyword>
<evidence type="ECO:0000313" key="21">
    <source>
        <dbReference type="EMBL" id="ACZ38542.1"/>
    </source>
</evidence>
<comment type="subunit">
    <text evidence="16">Acetyl-CoA carboxylase is a heterohexamer composed of biotin carboxyl carrier protein (AccB), biotin carboxylase (AccC) and two subunits each of ACCase subunit alpha (AccA) and ACCase subunit beta (AccD).</text>
</comment>
<dbReference type="InterPro" id="IPR011762">
    <property type="entry name" value="COA_CT_N"/>
</dbReference>
<dbReference type="InterPro" id="IPR001095">
    <property type="entry name" value="Acetyl_CoA_COase_a_su"/>
</dbReference>
<keyword evidence="22" id="KW-1185">Reference proteome</keyword>
<keyword evidence="7 16" id="KW-0444">Lipid biosynthesis</keyword>
<evidence type="ECO:0000256" key="16">
    <source>
        <dbReference type="HAMAP-Rule" id="MF_00823"/>
    </source>
</evidence>
<dbReference type="EC" id="2.1.3.15" evidence="16"/>
<comment type="catalytic activity">
    <reaction evidence="15 16">
        <text>N(6)-carboxybiotinyl-L-lysyl-[protein] + acetyl-CoA = N(6)-biotinyl-L-lysyl-[protein] + malonyl-CoA</text>
        <dbReference type="Rhea" id="RHEA:54728"/>
        <dbReference type="Rhea" id="RHEA-COMP:10505"/>
        <dbReference type="Rhea" id="RHEA-COMP:10506"/>
        <dbReference type="ChEBI" id="CHEBI:57288"/>
        <dbReference type="ChEBI" id="CHEBI:57384"/>
        <dbReference type="ChEBI" id="CHEBI:83144"/>
        <dbReference type="ChEBI" id="CHEBI:83145"/>
        <dbReference type="EC" id="2.1.3.15"/>
    </reaction>
</comment>
<comment type="function">
    <text evidence="16">Component of the acetyl coenzyme A carboxylase (ACC) complex. First, biotin carboxylase catalyzes the carboxylation of biotin on its carrier protein (BCCP) and then the CO(2) group is transferred by the carboxyltransferase to acetyl-CoA to form malonyl-CoA.</text>
</comment>
<evidence type="ECO:0000256" key="4">
    <source>
        <dbReference type="ARBA" id="ARBA00010284"/>
    </source>
</evidence>
<gene>
    <name evidence="16" type="primary">accA</name>
    <name evidence="17" type="synonym">accD</name>
    <name evidence="21" type="ordered locus">Sthe_1106</name>
</gene>
<feature type="binding site" evidence="17">
    <location>
        <position position="45"/>
    </location>
    <ligand>
        <name>Zn(2+)</name>
        <dbReference type="ChEBI" id="CHEBI:29105"/>
    </ligand>
</feature>
<dbReference type="GO" id="GO:0006633">
    <property type="term" value="P:fatty acid biosynthetic process"/>
    <property type="evidence" value="ECO:0007669"/>
    <property type="project" value="UniProtKB-KW"/>
</dbReference>
<feature type="domain" description="CoA carboxyltransferase C-terminal" evidence="20">
    <location>
        <begin position="277"/>
        <end position="529"/>
    </location>
</feature>
<comment type="pathway">
    <text evidence="2 16">Lipid metabolism; malonyl-CoA biosynthesis; malonyl-CoA from acetyl-CoA: step 1/1.</text>
</comment>
<dbReference type="Proteomes" id="UP000002027">
    <property type="component" value="Chromosome 1"/>
</dbReference>
<dbReference type="eggNOG" id="COG0825">
    <property type="taxonomic scope" value="Bacteria"/>
</dbReference>
<comment type="similarity">
    <text evidence="16">Belongs to the AccA family.</text>
</comment>
<protein>
    <recommendedName>
        <fullName evidence="16 17">Multifunctional fusion protein</fullName>
    </recommendedName>
    <domain>
        <recommendedName>
            <fullName evidence="16">Acetyl-coenzyme A carboxylase carboxyl transferase subunit alpha</fullName>
            <shortName evidence="16">ACCase subunit alpha</shortName>
            <shortName evidence="16">Acetyl-CoA carboxylase carboxyltransferase subunit alpha</shortName>
            <ecNumber evidence="16">2.1.3.15</ecNumber>
        </recommendedName>
    </domain>
    <domain>
        <recommendedName>
            <fullName evidence="17">Acetyl-coenzyme A carboxylase carboxyl transferase subunit beta</fullName>
            <shortName evidence="17">ACCase subunit beta</shortName>
            <shortName evidence="17">Acetyl-CoA carboxylase carboxyltransferase subunit beta</shortName>
        </recommendedName>
    </domain>
</protein>
<evidence type="ECO:0000256" key="1">
    <source>
        <dbReference type="ARBA" id="ARBA00004496"/>
    </source>
</evidence>
<name>D1C2S5_SPHTD</name>
<feature type="binding site" evidence="17">
    <location>
        <position position="26"/>
    </location>
    <ligand>
        <name>Zn(2+)</name>
        <dbReference type="ChEBI" id="CHEBI:29105"/>
    </ligand>
</feature>
<dbReference type="RefSeq" id="WP_012871589.1">
    <property type="nucleotide sequence ID" value="NC_013523.1"/>
</dbReference>
<dbReference type="EMBL" id="CP001823">
    <property type="protein sequence ID" value="ACZ38542.1"/>
    <property type="molecule type" value="Genomic_DNA"/>
</dbReference>
<evidence type="ECO:0000259" key="20">
    <source>
        <dbReference type="PROSITE" id="PS50989"/>
    </source>
</evidence>
<dbReference type="OrthoDB" id="9772975at2"/>
<evidence type="ECO:0000256" key="8">
    <source>
        <dbReference type="ARBA" id="ARBA00022679"/>
    </source>
</evidence>
<dbReference type="UniPathway" id="UPA00655">
    <property type="reaction ID" value="UER00711"/>
</dbReference>
<feature type="binding site" evidence="17">
    <location>
        <position position="42"/>
    </location>
    <ligand>
        <name>Zn(2+)</name>
        <dbReference type="ChEBI" id="CHEBI:29105"/>
    </ligand>
</feature>
<dbReference type="PROSITE" id="PS50989">
    <property type="entry name" value="COA_CT_CTER"/>
    <property type="match status" value="1"/>
</dbReference>
<feature type="region of interest" description="Disordered" evidence="18">
    <location>
        <begin position="583"/>
        <end position="607"/>
    </location>
</feature>
<comment type="subunit">
    <text evidence="5">Acetyl-CoA carboxylase is a heterotetramer composed of biotin carboxyl carrier protein (AccB), biotin carboxylase (AccC) and two subunits of ACCase subunit beta/alpha.</text>
</comment>
<evidence type="ECO:0000256" key="12">
    <source>
        <dbReference type="ARBA" id="ARBA00023098"/>
    </source>
</evidence>
<dbReference type="Pfam" id="PF03255">
    <property type="entry name" value="ACCA"/>
    <property type="match status" value="1"/>
</dbReference>
<evidence type="ECO:0000256" key="7">
    <source>
        <dbReference type="ARBA" id="ARBA00022516"/>
    </source>
</evidence>
<dbReference type="GO" id="GO:0016743">
    <property type="term" value="F:carboxyl- or carbamoyltransferase activity"/>
    <property type="evidence" value="ECO:0007669"/>
    <property type="project" value="UniProtKB-UniRule"/>
</dbReference>
<reference evidence="22" key="1">
    <citation type="submission" date="2009-11" db="EMBL/GenBank/DDBJ databases">
        <title>The complete chromosome 1 of Sphaerobacter thermophilus DSM 20745.</title>
        <authorList>
            <person name="Lucas S."/>
            <person name="Copeland A."/>
            <person name="Lapidus A."/>
            <person name="Glavina del Rio T."/>
            <person name="Dalin E."/>
            <person name="Tice H."/>
            <person name="Bruce D."/>
            <person name="Goodwin L."/>
            <person name="Pitluck S."/>
            <person name="Kyrpides N."/>
            <person name="Mavromatis K."/>
            <person name="Ivanova N."/>
            <person name="Mikhailova N."/>
            <person name="LaButti K.M."/>
            <person name="Clum A."/>
            <person name="Sun H.I."/>
            <person name="Brettin T."/>
            <person name="Detter J.C."/>
            <person name="Han C."/>
            <person name="Larimer F."/>
            <person name="Land M."/>
            <person name="Hauser L."/>
            <person name="Markowitz V."/>
            <person name="Cheng J.F."/>
            <person name="Hugenholtz P."/>
            <person name="Woyke T."/>
            <person name="Wu D."/>
            <person name="Steenblock K."/>
            <person name="Schneider S."/>
            <person name="Pukall R."/>
            <person name="Goeker M."/>
            <person name="Klenk H.P."/>
            <person name="Eisen J.A."/>
        </authorList>
    </citation>
    <scope>NUCLEOTIDE SEQUENCE [LARGE SCALE GENOMIC DNA]</scope>
    <source>
        <strain evidence="22">ATCC 49802 / DSM 20745 / S 6022</strain>
    </source>
</reference>
<reference evidence="21 22" key="2">
    <citation type="journal article" date="2010" name="Stand. Genomic Sci.">
        <title>Complete genome sequence of Desulfohalobium retbaense type strain (HR(100)).</title>
        <authorList>
            <person name="Spring S."/>
            <person name="Nolan M."/>
            <person name="Lapidus A."/>
            <person name="Glavina Del Rio T."/>
            <person name="Copeland A."/>
            <person name="Tice H."/>
            <person name="Cheng J.F."/>
            <person name="Lucas S."/>
            <person name="Land M."/>
            <person name="Chen F."/>
            <person name="Bruce D."/>
            <person name="Goodwin L."/>
            <person name="Pitluck S."/>
            <person name="Ivanova N."/>
            <person name="Mavromatis K."/>
            <person name="Mikhailova N."/>
            <person name="Pati A."/>
            <person name="Chen A."/>
            <person name="Palaniappan K."/>
            <person name="Hauser L."/>
            <person name="Chang Y.J."/>
            <person name="Jeffries C.D."/>
            <person name="Munk C."/>
            <person name="Kiss H."/>
            <person name="Chain P."/>
            <person name="Han C."/>
            <person name="Brettin T."/>
            <person name="Detter J.C."/>
            <person name="Schuler E."/>
            <person name="Goker M."/>
            <person name="Rohde M."/>
            <person name="Bristow J."/>
            <person name="Eisen J.A."/>
            <person name="Markowitz V."/>
            <person name="Hugenholtz P."/>
            <person name="Kyrpides N.C."/>
            <person name="Klenk H.P."/>
        </authorList>
    </citation>
    <scope>NUCLEOTIDE SEQUENCE [LARGE SCALE GENOMIC DNA]</scope>
    <source>
        <strain evidence="22">ATCC 49802 / DSM 20745 / S 6022</strain>
    </source>
</reference>
<dbReference type="GO" id="GO:0008270">
    <property type="term" value="F:zinc ion binding"/>
    <property type="evidence" value="ECO:0007669"/>
    <property type="project" value="UniProtKB-UniRule"/>
</dbReference>
<dbReference type="GO" id="GO:0005524">
    <property type="term" value="F:ATP binding"/>
    <property type="evidence" value="ECO:0007669"/>
    <property type="project" value="UniProtKB-KW"/>
</dbReference>
<dbReference type="InParanoid" id="D1C2S5"/>
<organism evidence="21 22">
    <name type="scientific">Sphaerobacter thermophilus (strain ATCC 49802 / DSM 20745 / KCCM 41009 / NCIMB 13125 / S 6022)</name>
    <dbReference type="NCBI Taxonomy" id="479434"/>
    <lineage>
        <taxon>Bacteria</taxon>
        <taxon>Pseudomonadati</taxon>
        <taxon>Thermomicrobiota</taxon>
        <taxon>Thermomicrobia</taxon>
        <taxon>Sphaerobacterales</taxon>
        <taxon>Sphaerobacterineae</taxon>
        <taxon>Sphaerobacteraceae</taxon>
        <taxon>Sphaerobacter</taxon>
    </lineage>
</organism>
<dbReference type="GO" id="GO:0003989">
    <property type="term" value="F:acetyl-CoA carboxylase activity"/>
    <property type="evidence" value="ECO:0007669"/>
    <property type="project" value="InterPro"/>
</dbReference>
<feature type="domain" description="CoA carboxyltransferase N-terminal" evidence="19">
    <location>
        <begin position="19"/>
        <end position="287"/>
    </location>
</feature>
<dbReference type="NCBIfam" id="TIGR00515">
    <property type="entry name" value="accD"/>
    <property type="match status" value="1"/>
</dbReference>
<dbReference type="PANTHER" id="PTHR42853:SF3">
    <property type="entry name" value="ACETYL-COENZYME A CARBOXYLASE CARBOXYL TRANSFERASE SUBUNIT ALPHA, CHLOROPLASTIC"/>
    <property type="match status" value="1"/>
</dbReference>
<evidence type="ECO:0000256" key="14">
    <source>
        <dbReference type="ARBA" id="ARBA00025280"/>
    </source>
</evidence>
<proteinExistence type="inferred from homology"/>
<dbReference type="STRING" id="479434.Sthe_1106"/>
<keyword evidence="12 16" id="KW-0443">Lipid metabolism</keyword>
<dbReference type="InterPro" id="IPR029045">
    <property type="entry name" value="ClpP/crotonase-like_dom_sf"/>
</dbReference>
<dbReference type="eggNOG" id="COG0777">
    <property type="taxonomic scope" value="Bacteria"/>
</dbReference>
<evidence type="ECO:0000256" key="15">
    <source>
        <dbReference type="ARBA" id="ARBA00049152"/>
    </source>
</evidence>
<evidence type="ECO:0000256" key="10">
    <source>
        <dbReference type="ARBA" id="ARBA00022832"/>
    </source>
</evidence>
<dbReference type="Gene3D" id="3.90.226.10">
    <property type="entry name" value="2-enoyl-CoA Hydratase, Chain A, domain 1"/>
    <property type="match status" value="2"/>
</dbReference>
<comment type="similarity">
    <text evidence="4">In the N-terminal section; belongs to the AccD/PCCB family.</text>
</comment>
<keyword evidence="17" id="KW-0862">Zinc</keyword>
<evidence type="ECO:0000256" key="3">
    <source>
        <dbReference type="ARBA" id="ARBA00006276"/>
    </source>
</evidence>
<keyword evidence="17" id="KW-0479">Metal-binding</keyword>
<dbReference type="InterPro" id="IPR000438">
    <property type="entry name" value="Acetyl_CoA_COase_Trfase_b_su"/>
</dbReference>
<comment type="function">
    <text evidence="14 17">Component of the acetyl coenzyme A carboxylase (ACC) complex. Biotin carboxylase (BC) catalyzes the carboxylation of biotin on its carrier protein (BCCP) and then the CO(2) group is transferred by the transcarboxylase to acetyl-CoA to form malonyl-CoA.</text>
</comment>
<accession>D1C2S5</accession>
<dbReference type="HAMAP" id="MF_00823">
    <property type="entry name" value="AcetylCoA_CT_alpha"/>
    <property type="match status" value="1"/>
</dbReference>
<evidence type="ECO:0000313" key="22">
    <source>
        <dbReference type="Proteomes" id="UP000002027"/>
    </source>
</evidence>
<evidence type="ECO:0000256" key="18">
    <source>
        <dbReference type="SAM" id="MobiDB-lite"/>
    </source>
</evidence>
<dbReference type="PANTHER" id="PTHR42853">
    <property type="entry name" value="ACETYL-COENZYME A CARBOXYLASE CARBOXYL TRANSFERASE SUBUNIT ALPHA"/>
    <property type="match status" value="1"/>
</dbReference>
<feature type="binding site" evidence="17">
    <location>
        <position position="23"/>
    </location>
    <ligand>
        <name>Zn(2+)</name>
        <dbReference type="ChEBI" id="CHEBI:29105"/>
    </ligand>
</feature>
<feature type="compositionally biased region" description="Basic and acidic residues" evidence="18">
    <location>
        <begin position="586"/>
        <end position="597"/>
    </location>
</feature>
<dbReference type="KEGG" id="sti:Sthe_1106"/>
<evidence type="ECO:0000259" key="19">
    <source>
        <dbReference type="PROSITE" id="PS50980"/>
    </source>
</evidence>
<evidence type="ECO:0000256" key="17">
    <source>
        <dbReference type="HAMAP-Rule" id="MF_01395"/>
    </source>
</evidence>
<evidence type="ECO:0000256" key="5">
    <source>
        <dbReference type="ARBA" id="ARBA00011664"/>
    </source>
</evidence>
<evidence type="ECO:0000256" key="9">
    <source>
        <dbReference type="ARBA" id="ARBA00022741"/>
    </source>
</evidence>
<dbReference type="GO" id="GO:0009317">
    <property type="term" value="C:acetyl-CoA carboxylase complex"/>
    <property type="evidence" value="ECO:0007669"/>
    <property type="project" value="InterPro"/>
</dbReference>
<dbReference type="SUPFAM" id="SSF52096">
    <property type="entry name" value="ClpP/crotonase"/>
    <property type="match status" value="2"/>
</dbReference>
<dbReference type="NCBIfam" id="NF041504">
    <property type="entry name" value="AccA_sub"/>
    <property type="match status" value="1"/>
</dbReference>
<comment type="similarity">
    <text evidence="3">In the C-terminal section; belongs to the AccA family.</text>
</comment>
<keyword evidence="10 16" id="KW-0276">Fatty acid metabolism</keyword>
<dbReference type="HOGENOM" id="CLU_015486_2_0_0"/>
<dbReference type="AlphaFoldDB" id="D1C2S5"/>
<dbReference type="PROSITE" id="PS50980">
    <property type="entry name" value="COA_CT_NTER"/>
    <property type="match status" value="1"/>
</dbReference>
<comment type="similarity">
    <text evidence="17">Belongs to the AccD/PCCB family.</text>
</comment>
<sequence length="607" mass="65632">MGLSREARPEESRTQRADGVTQCPQCGADLTTDATYARYGVCAACGHHMTIPALQRIELLVDPDSFEEFNQHLVSVDPLVFSDRLPYRRRVLEAREQTGLTEAVVTGTARIMGHPVVVAVLDFRFLGGSMGSVVGEKVTLAFERAAEKRIPIITVAASGGARMQEGMLSLVQMAKTAAAAKRAHDSHVPYISILTNPTTGGIYASFANQGDIILAEPKALIGFAGPRVIEQTAGRDEVRSHSAEFLYAHGFIDQVVARPRLRDTVATILRIVSQRGVIKRDERPVMPKPGASAERAWDIVQIARHPERPTTLDYIRRISPQFVELHGDRLYGDDPAIVGGLGEIANRGVVIIGHERGHGDPARRGGQALPEGYRKAMRLMDLAARLRLPVITLVDTPGAYLGEGAEERGIAMALSDSLARMSVLPVPTIAAIIGEGGSGGALALGVADRILMLERAVYSVIAPEGAAAILFRDASRAPEVAESLKITAADCFRLGVVDGVVPEPEGGAHTDPDYAAALLLHALTDALGELVDVSPEKLVRERYRKFRRMGQHNTYLREMIAQEVTEWSGRVSRTLGSIRDLLPFGEGEHEDHGDEPGKVPPQEEVVS</sequence>
<comment type="cofactor">
    <cofactor evidence="17">
        <name>Zn(2+)</name>
        <dbReference type="ChEBI" id="CHEBI:29105"/>
    </cofactor>
    <text evidence="17">Binds 1 zinc ion per subunit.</text>
</comment>
<keyword evidence="11 16" id="KW-0067">ATP-binding</keyword>
<comment type="subcellular location">
    <subcellularLocation>
        <location evidence="1 16">Cytoplasm</location>
    </subcellularLocation>
</comment>